<reference evidence="8 9" key="1">
    <citation type="submission" date="2022-11" db="EMBL/GenBank/DDBJ databases">
        <title>Nonomuraea corallina sp. nov., a new species of the genus Nonomuraea isolated from sea side sediment in Thai sea.</title>
        <authorList>
            <person name="Ngamcharungchit C."/>
            <person name="Matsumoto A."/>
            <person name="Suriyachadkun C."/>
            <person name="Panbangred W."/>
            <person name="Inahashi Y."/>
            <person name="Intra B."/>
        </authorList>
    </citation>
    <scope>NUCLEOTIDE SEQUENCE [LARGE SCALE GENOMIC DNA]</scope>
    <source>
        <strain evidence="8 9">DSM 43553</strain>
    </source>
</reference>
<dbReference type="SUPFAM" id="SSF54631">
    <property type="entry name" value="CBS-domain pair"/>
    <property type="match status" value="1"/>
</dbReference>
<dbReference type="InterPro" id="IPR051676">
    <property type="entry name" value="UPF0053_domain"/>
</dbReference>
<evidence type="ECO:0000256" key="3">
    <source>
        <dbReference type="PROSITE-ProRule" id="PRU00703"/>
    </source>
</evidence>
<evidence type="ECO:0000259" key="7">
    <source>
        <dbReference type="PROSITE" id="PS51846"/>
    </source>
</evidence>
<dbReference type="Gene3D" id="3.10.580.10">
    <property type="entry name" value="CBS-domain"/>
    <property type="match status" value="1"/>
</dbReference>
<keyword evidence="4 5" id="KW-1133">Transmembrane helix</keyword>
<name>A0ABT4T1W7_9ACTN</name>
<dbReference type="PROSITE" id="PS51371">
    <property type="entry name" value="CBS"/>
    <property type="match status" value="1"/>
</dbReference>
<dbReference type="Pfam" id="PF01595">
    <property type="entry name" value="CNNM"/>
    <property type="match status" value="1"/>
</dbReference>
<dbReference type="InterPro" id="IPR002550">
    <property type="entry name" value="CNNM"/>
</dbReference>
<dbReference type="Proteomes" id="UP001212498">
    <property type="component" value="Unassembled WGS sequence"/>
</dbReference>
<feature type="domain" description="CBS" evidence="6">
    <location>
        <begin position="283"/>
        <end position="341"/>
    </location>
</feature>
<dbReference type="PANTHER" id="PTHR43099:SF5">
    <property type="entry name" value="HLYC_CORC FAMILY TRANSPORTER"/>
    <property type="match status" value="1"/>
</dbReference>
<sequence>MNLSLGLALTLFLLAGNGFFVAAEFALVAAKRHRLEKAAAQGSRSAAAALAGIKELSLMLAGAQLGITLCSLGLGVVSEPLIAGTLTPLFHAAGLPEAAAHAVAFVIALAIVTFLHMVLGEMAPKSWAIAHPERSATVLALPFRGFTLVVRPVISVLNAVSDALLRLFKVRPREGDANPRTPEQLQHLVEESRRLGLIEADDHAVLTQALHAPNTGIAELITPIDRIVGVPAAASAQDVVDACLNAGRSRLIVGPAAAPLGVVHIRDAYLARRRSRDVTAEQLAYRVPALHAGASVSDAVSALRAGHSQLALVRDDDATIGIVSLDDLLTTLLVPGNGEPTAR</sequence>
<dbReference type="RefSeq" id="WP_271277742.1">
    <property type="nucleotide sequence ID" value="NZ_BAABFD010000018.1"/>
</dbReference>
<evidence type="ECO:0000256" key="2">
    <source>
        <dbReference type="ARBA" id="ARBA00022475"/>
    </source>
</evidence>
<feature type="transmembrane region" description="Helical" evidence="5">
    <location>
        <begin position="98"/>
        <end position="119"/>
    </location>
</feature>
<evidence type="ECO:0000256" key="5">
    <source>
        <dbReference type="SAM" id="Phobius"/>
    </source>
</evidence>
<protein>
    <submittedName>
        <fullName evidence="8">Hemolysin family protein</fullName>
    </submittedName>
</protein>
<keyword evidence="4 5" id="KW-0812">Transmembrane</keyword>
<keyword evidence="2" id="KW-1003">Cell membrane</keyword>
<accession>A0ABT4T1W7</accession>
<dbReference type="PROSITE" id="PS51846">
    <property type="entry name" value="CNNM"/>
    <property type="match status" value="1"/>
</dbReference>
<organism evidence="8 9">
    <name type="scientific">Nonomuraea ferruginea</name>
    <dbReference type="NCBI Taxonomy" id="46174"/>
    <lineage>
        <taxon>Bacteria</taxon>
        <taxon>Bacillati</taxon>
        <taxon>Actinomycetota</taxon>
        <taxon>Actinomycetes</taxon>
        <taxon>Streptosporangiales</taxon>
        <taxon>Streptosporangiaceae</taxon>
        <taxon>Nonomuraea</taxon>
    </lineage>
</organism>
<evidence type="ECO:0000256" key="4">
    <source>
        <dbReference type="PROSITE-ProRule" id="PRU01193"/>
    </source>
</evidence>
<dbReference type="EMBL" id="JAPNUD010000068">
    <property type="protein sequence ID" value="MDA0643479.1"/>
    <property type="molecule type" value="Genomic_DNA"/>
</dbReference>
<feature type="domain" description="CNNM transmembrane" evidence="7">
    <location>
        <begin position="1"/>
        <end position="202"/>
    </location>
</feature>
<evidence type="ECO:0000259" key="6">
    <source>
        <dbReference type="PROSITE" id="PS51371"/>
    </source>
</evidence>
<dbReference type="InterPro" id="IPR000644">
    <property type="entry name" value="CBS_dom"/>
</dbReference>
<keyword evidence="9" id="KW-1185">Reference proteome</keyword>
<dbReference type="InterPro" id="IPR046342">
    <property type="entry name" value="CBS_dom_sf"/>
</dbReference>
<comment type="caution">
    <text evidence="8">The sequence shown here is derived from an EMBL/GenBank/DDBJ whole genome shotgun (WGS) entry which is preliminary data.</text>
</comment>
<dbReference type="Pfam" id="PF00571">
    <property type="entry name" value="CBS"/>
    <property type="match status" value="1"/>
</dbReference>
<proteinExistence type="predicted"/>
<comment type="subcellular location">
    <subcellularLocation>
        <location evidence="1">Cell membrane</location>
        <topology evidence="1">Multi-pass membrane protein</topology>
    </subcellularLocation>
</comment>
<evidence type="ECO:0000256" key="1">
    <source>
        <dbReference type="ARBA" id="ARBA00004651"/>
    </source>
</evidence>
<dbReference type="PANTHER" id="PTHR43099">
    <property type="entry name" value="UPF0053 PROTEIN YRKA"/>
    <property type="match status" value="1"/>
</dbReference>
<gene>
    <name evidence="8" type="ORF">OUY24_22860</name>
</gene>
<evidence type="ECO:0000313" key="8">
    <source>
        <dbReference type="EMBL" id="MDA0643479.1"/>
    </source>
</evidence>
<evidence type="ECO:0000313" key="9">
    <source>
        <dbReference type="Proteomes" id="UP001212498"/>
    </source>
</evidence>
<keyword evidence="3" id="KW-0129">CBS domain</keyword>
<keyword evidence="4 5" id="KW-0472">Membrane</keyword>